<keyword evidence="2" id="KW-1133">Transmembrane helix</keyword>
<dbReference type="Proteomes" id="UP000245207">
    <property type="component" value="Unassembled WGS sequence"/>
</dbReference>
<accession>A0A2U1N4S7</accession>
<keyword evidence="4" id="KW-1185">Reference proteome</keyword>
<dbReference type="PANTHER" id="PTHR48006:SF72">
    <property type="entry name" value="LRR RECEPTOR-LIKE SERINE_THREONINE-PROTEIN KINASE RFK1-RELATED"/>
    <property type="match status" value="1"/>
</dbReference>
<dbReference type="OrthoDB" id="1938112at2759"/>
<protein>
    <submittedName>
        <fullName evidence="3">Uncharacterized protein</fullName>
    </submittedName>
</protein>
<comment type="caution">
    <text evidence="3">The sequence shown here is derived from an EMBL/GenBank/DDBJ whole genome shotgun (WGS) entry which is preliminary data.</text>
</comment>
<evidence type="ECO:0000256" key="1">
    <source>
        <dbReference type="ARBA" id="ARBA00004479"/>
    </source>
</evidence>
<evidence type="ECO:0000313" key="4">
    <source>
        <dbReference type="Proteomes" id="UP000245207"/>
    </source>
</evidence>
<evidence type="ECO:0000256" key="2">
    <source>
        <dbReference type="SAM" id="Phobius"/>
    </source>
</evidence>
<dbReference type="AlphaFoldDB" id="A0A2U1N4S7"/>
<feature type="transmembrane region" description="Helical" evidence="2">
    <location>
        <begin position="21"/>
        <end position="39"/>
    </location>
</feature>
<proteinExistence type="predicted"/>
<sequence>MSCRNMLSVMWTHLNNMIMNLLVLDMILTYYCCYTYQFMPHVQFYTASIGCSNCFTNKMLMNLQWIHGTRACRLETSKQYEKLFEEKLGSKINKQEAETVVKVALLCTNGSSSMRPTMSEVVNMLDGKHVYQKQMATQKRR</sequence>
<reference evidence="3 4" key="1">
    <citation type="journal article" date="2018" name="Mol. Plant">
        <title>The genome of Artemisia annua provides insight into the evolution of Asteraceae family and artemisinin biosynthesis.</title>
        <authorList>
            <person name="Shen Q."/>
            <person name="Zhang L."/>
            <person name="Liao Z."/>
            <person name="Wang S."/>
            <person name="Yan T."/>
            <person name="Shi P."/>
            <person name="Liu M."/>
            <person name="Fu X."/>
            <person name="Pan Q."/>
            <person name="Wang Y."/>
            <person name="Lv Z."/>
            <person name="Lu X."/>
            <person name="Zhang F."/>
            <person name="Jiang W."/>
            <person name="Ma Y."/>
            <person name="Chen M."/>
            <person name="Hao X."/>
            <person name="Li L."/>
            <person name="Tang Y."/>
            <person name="Lv G."/>
            <person name="Zhou Y."/>
            <person name="Sun X."/>
            <person name="Brodelius P.E."/>
            <person name="Rose J.K.C."/>
            <person name="Tang K."/>
        </authorList>
    </citation>
    <scope>NUCLEOTIDE SEQUENCE [LARGE SCALE GENOMIC DNA]</scope>
    <source>
        <strain evidence="4">cv. Huhao1</strain>
        <tissue evidence="3">Leaf</tissue>
    </source>
</reference>
<gene>
    <name evidence="3" type="ORF">CTI12_AA308170</name>
</gene>
<dbReference type="GO" id="GO:0004674">
    <property type="term" value="F:protein serine/threonine kinase activity"/>
    <property type="evidence" value="ECO:0007669"/>
    <property type="project" value="TreeGrafter"/>
</dbReference>
<dbReference type="InterPro" id="IPR051824">
    <property type="entry name" value="LRR_Rcpt-Like_S/T_Kinase"/>
</dbReference>
<dbReference type="EMBL" id="PKPP01003619">
    <property type="protein sequence ID" value="PWA68487.1"/>
    <property type="molecule type" value="Genomic_DNA"/>
</dbReference>
<dbReference type="PANTHER" id="PTHR48006">
    <property type="entry name" value="LEUCINE-RICH REPEAT-CONTAINING PROTEIN DDB_G0281931-RELATED"/>
    <property type="match status" value="1"/>
</dbReference>
<organism evidence="3 4">
    <name type="scientific">Artemisia annua</name>
    <name type="common">Sweet wormwood</name>
    <dbReference type="NCBI Taxonomy" id="35608"/>
    <lineage>
        <taxon>Eukaryota</taxon>
        <taxon>Viridiplantae</taxon>
        <taxon>Streptophyta</taxon>
        <taxon>Embryophyta</taxon>
        <taxon>Tracheophyta</taxon>
        <taxon>Spermatophyta</taxon>
        <taxon>Magnoliopsida</taxon>
        <taxon>eudicotyledons</taxon>
        <taxon>Gunneridae</taxon>
        <taxon>Pentapetalae</taxon>
        <taxon>asterids</taxon>
        <taxon>campanulids</taxon>
        <taxon>Asterales</taxon>
        <taxon>Asteraceae</taxon>
        <taxon>Asteroideae</taxon>
        <taxon>Anthemideae</taxon>
        <taxon>Artemisiinae</taxon>
        <taxon>Artemisia</taxon>
    </lineage>
</organism>
<dbReference type="Gene3D" id="1.10.510.10">
    <property type="entry name" value="Transferase(Phosphotransferase) domain 1"/>
    <property type="match status" value="1"/>
</dbReference>
<evidence type="ECO:0000313" key="3">
    <source>
        <dbReference type="EMBL" id="PWA68487.1"/>
    </source>
</evidence>
<keyword evidence="2" id="KW-0812">Transmembrane</keyword>
<name>A0A2U1N4S7_ARTAN</name>
<dbReference type="GO" id="GO:0016020">
    <property type="term" value="C:membrane"/>
    <property type="evidence" value="ECO:0007669"/>
    <property type="project" value="UniProtKB-SubCell"/>
</dbReference>
<dbReference type="STRING" id="35608.A0A2U1N4S7"/>
<comment type="subcellular location">
    <subcellularLocation>
        <location evidence="1">Membrane</location>
        <topology evidence="1">Single-pass type I membrane protein</topology>
    </subcellularLocation>
</comment>
<keyword evidence="2" id="KW-0472">Membrane</keyword>